<comment type="caution">
    <text evidence="2">The sequence shown here is derived from an EMBL/GenBank/DDBJ whole genome shotgun (WGS) entry which is preliminary data.</text>
</comment>
<dbReference type="Proteomes" id="UP000266723">
    <property type="component" value="Unassembled WGS sequence"/>
</dbReference>
<dbReference type="EMBL" id="QGKV02000832">
    <property type="protein sequence ID" value="KAF3551286.1"/>
    <property type="molecule type" value="Genomic_DNA"/>
</dbReference>
<evidence type="ECO:0000313" key="3">
    <source>
        <dbReference type="Proteomes" id="UP000266723"/>
    </source>
</evidence>
<keyword evidence="3" id="KW-1185">Reference proteome</keyword>
<evidence type="ECO:0000313" key="2">
    <source>
        <dbReference type="EMBL" id="KAF3551286.1"/>
    </source>
</evidence>
<proteinExistence type="predicted"/>
<organism evidence="2 3">
    <name type="scientific">Brassica cretica</name>
    <name type="common">Mustard</name>
    <dbReference type="NCBI Taxonomy" id="69181"/>
    <lineage>
        <taxon>Eukaryota</taxon>
        <taxon>Viridiplantae</taxon>
        <taxon>Streptophyta</taxon>
        <taxon>Embryophyta</taxon>
        <taxon>Tracheophyta</taxon>
        <taxon>Spermatophyta</taxon>
        <taxon>Magnoliopsida</taxon>
        <taxon>eudicotyledons</taxon>
        <taxon>Gunneridae</taxon>
        <taxon>Pentapetalae</taxon>
        <taxon>rosids</taxon>
        <taxon>malvids</taxon>
        <taxon>Brassicales</taxon>
        <taxon>Brassicaceae</taxon>
        <taxon>Brassiceae</taxon>
        <taxon>Brassica</taxon>
    </lineage>
</organism>
<accession>A0ABQ7CGE9</accession>
<reference evidence="2 3" key="1">
    <citation type="journal article" date="2020" name="BMC Genomics">
        <title>Intraspecific diversification of the crop wild relative Brassica cretica Lam. using demographic model selection.</title>
        <authorList>
            <person name="Kioukis A."/>
            <person name="Michalopoulou V.A."/>
            <person name="Briers L."/>
            <person name="Pirintsos S."/>
            <person name="Studholme D.J."/>
            <person name="Pavlidis P."/>
            <person name="Sarris P.F."/>
        </authorList>
    </citation>
    <scope>NUCLEOTIDE SEQUENCE [LARGE SCALE GENOMIC DNA]</scope>
    <source>
        <strain evidence="3">cv. PFS-1207/04</strain>
    </source>
</reference>
<name>A0ABQ7CGE9_BRACR</name>
<sequence>MMDFSYPYFSKARILQLSEDLTHARTTLIREEHPMDYTDHPVCVLLLTAMDQINPDEHGQTYHFLDRFDMDFDSRIAEPRRSHCRELGVSRAFLKVEGWVALLLHSIGGFVAGYCFRVQIKTSVPALDDLVSAPLLSKKTSPLTSFTSTSSTQDPTSTLLTTSCSSSPPAHGDLAFLPLATMSTISSNGKH</sequence>
<protein>
    <submittedName>
        <fullName evidence="2">Uncharacterized protein</fullName>
    </submittedName>
</protein>
<gene>
    <name evidence="2" type="ORF">DY000_02007417</name>
</gene>
<evidence type="ECO:0000256" key="1">
    <source>
        <dbReference type="SAM" id="MobiDB-lite"/>
    </source>
</evidence>
<feature type="region of interest" description="Disordered" evidence="1">
    <location>
        <begin position="141"/>
        <end position="167"/>
    </location>
</feature>